<protein>
    <submittedName>
        <fullName evidence="2">Uncharacterized protein</fullName>
    </submittedName>
</protein>
<proteinExistence type="predicted"/>
<dbReference type="EMBL" id="CP150886">
    <property type="protein sequence ID" value="WZB87900.1"/>
    <property type="molecule type" value="Genomic_DNA"/>
</dbReference>
<feature type="transmembrane region" description="Helical" evidence="1">
    <location>
        <begin position="84"/>
        <end position="105"/>
    </location>
</feature>
<reference evidence="2 3" key="1">
    <citation type="submission" date="2024-04" db="EMBL/GenBank/DDBJ databases">
        <title>Okeanomitos corallinicola gen. &amp; sp. nov. (Nostocales, Cyanobacteria), a new toxic marine heterocyst-forming cyanobacterium from a coral reef.</title>
        <authorList>
            <person name="Li H."/>
            <person name="Li R."/>
            <person name="Kang J."/>
            <person name="Hii K.S."/>
            <person name="Mohamed H.F."/>
            <person name="Xu X."/>
            <person name="Luo Z."/>
        </authorList>
    </citation>
    <scope>NUCLEOTIDE SEQUENCE [LARGE SCALE GENOMIC DNA]</scope>
    <source>
        <strain evidence="2 3">TIOX110</strain>
    </source>
</reference>
<feature type="transmembrane region" description="Helical" evidence="1">
    <location>
        <begin position="60"/>
        <end position="78"/>
    </location>
</feature>
<keyword evidence="1" id="KW-0812">Transmembrane</keyword>
<accession>A0ABZ2UU58</accession>
<evidence type="ECO:0000256" key="1">
    <source>
        <dbReference type="SAM" id="Phobius"/>
    </source>
</evidence>
<name>A0ABZ2UU58_9CYAN</name>
<keyword evidence="1" id="KW-1133">Transmembrane helix</keyword>
<evidence type="ECO:0000313" key="3">
    <source>
        <dbReference type="Proteomes" id="UP001483337"/>
    </source>
</evidence>
<evidence type="ECO:0000313" key="2">
    <source>
        <dbReference type="EMBL" id="WZB87900.1"/>
    </source>
</evidence>
<keyword evidence="1" id="KW-0472">Membrane</keyword>
<dbReference type="Proteomes" id="UP001483337">
    <property type="component" value="Chromosome"/>
</dbReference>
<organism evidence="2 3">
    <name type="scientific">Okeanomitos corallinicola TIOX110</name>
    <dbReference type="NCBI Taxonomy" id="3133117"/>
    <lineage>
        <taxon>Bacteria</taxon>
        <taxon>Bacillati</taxon>
        <taxon>Cyanobacteriota</taxon>
        <taxon>Cyanophyceae</taxon>
        <taxon>Nostocales</taxon>
        <taxon>Aphanizomenonaceae</taxon>
        <taxon>Okeanomitos</taxon>
    </lineage>
</organism>
<sequence>MNYQPEEELKRRLQELEADMNSFSSKSNENGAQQQPKEFKFAKFNSLLERSKTWFQGLSGVKKLVATGVVILLALWVLQTVFKLVTSVISLALLSGLVYLGYKFFISNSFQRKQ</sequence>
<keyword evidence="3" id="KW-1185">Reference proteome</keyword>
<gene>
    <name evidence="2" type="ORF">WJM97_21485</name>
</gene>
<dbReference type="RefSeq" id="WP_353930811.1">
    <property type="nucleotide sequence ID" value="NZ_CP150886.1"/>
</dbReference>